<evidence type="ECO:0000313" key="3">
    <source>
        <dbReference type="Proteomes" id="UP000722791"/>
    </source>
</evidence>
<accession>A0A8J4GRF9</accession>
<dbReference type="AlphaFoldDB" id="A0A8J4GRF9"/>
<evidence type="ECO:0000256" key="1">
    <source>
        <dbReference type="SAM" id="MobiDB-lite"/>
    </source>
</evidence>
<protein>
    <submittedName>
        <fullName evidence="2">Uncharacterized protein</fullName>
    </submittedName>
</protein>
<dbReference type="Proteomes" id="UP000722791">
    <property type="component" value="Unassembled WGS sequence"/>
</dbReference>
<feature type="region of interest" description="Disordered" evidence="1">
    <location>
        <begin position="215"/>
        <end position="255"/>
    </location>
</feature>
<feature type="compositionally biased region" description="Basic and acidic residues" evidence="1">
    <location>
        <begin position="149"/>
        <end position="158"/>
    </location>
</feature>
<reference evidence="2" key="1">
    <citation type="journal article" date="2021" name="Proc. Natl. Acad. Sci. U.S.A.">
        <title>Three genomes in the algal genus Volvox reveal the fate of a haploid sex-determining region after a transition to homothallism.</title>
        <authorList>
            <person name="Yamamoto K."/>
            <person name="Hamaji T."/>
            <person name="Kawai-Toyooka H."/>
            <person name="Matsuzaki R."/>
            <person name="Takahashi F."/>
            <person name="Nishimura Y."/>
            <person name="Kawachi M."/>
            <person name="Noguchi H."/>
            <person name="Minakuchi Y."/>
            <person name="Umen J.G."/>
            <person name="Toyoda A."/>
            <person name="Nozaki H."/>
        </authorList>
    </citation>
    <scope>NUCLEOTIDE SEQUENCE</scope>
    <source>
        <strain evidence="2">NIES-3785</strain>
    </source>
</reference>
<proteinExistence type="predicted"/>
<gene>
    <name evidence="2" type="ORF">Vretimale_15743</name>
</gene>
<name>A0A8J4GRF9_9CHLO</name>
<sequence length="337" mass="36093">MAHGRIFYPFRSLDDLAGCGSGTTKFCTVSLADLELCGDAAAAAKDVSTWLANMPINVNPIRVHAWPSTIPVTALYYVWRALRDGFEKHNLVLLASRALERLRQLLDKTAQHELRKSSQLRARQHSQQDNVPQPQRHSNDGNDPTRYQEQTHMHHEETMTAPSDVSSARWQLQEGAKIVCFFAAQLLILASTPTSAAGDSLAADAREGVSSAAAGLAGYGRGDTGRGRSGRGHGRQGAKGVCGRGAGKPSGGGGRLAGALNSGSIEAWTSALRQASGCLDDLGQLVWVHGLQFGSAIEARAVTELLVGSLLLWVPRLPAKVLAAQREAYAPFREHMA</sequence>
<feature type="compositionally biased region" description="Gly residues" evidence="1">
    <location>
        <begin position="237"/>
        <end position="255"/>
    </location>
</feature>
<feature type="compositionally biased region" description="Polar residues" evidence="1">
    <location>
        <begin position="117"/>
        <end position="148"/>
    </location>
</feature>
<feature type="region of interest" description="Disordered" evidence="1">
    <location>
        <begin position="113"/>
        <end position="166"/>
    </location>
</feature>
<evidence type="ECO:0000313" key="2">
    <source>
        <dbReference type="EMBL" id="GIM12409.1"/>
    </source>
</evidence>
<dbReference type="EMBL" id="BNCQ01000043">
    <property type="protein sequence ID" value="GIM12409.1"/>
    <property type="molecule type" value="Genomic_DNA"/>
</dbReference>
<comment type="caution">
    <text evidence="2">The sequence shown here is derived from an EMBL/GenBank/DDBJ whole genome shotgun (WGS) entry which is preliminary data.</text>
</comment>
<feature type="non-terminal residue" evidence="2">
    <location>
        <position position="1"/>
    </location>
</feature>
<organism evidence="2 3">
    <name type="scientific">Volvox reticuliferus</name>
    <dbReference type="NCBI Taxonomy" id="1737510"/>
    <lineage>
        <taxon>Eukaryota</taxon>
        <taxon>Viridiplantae</taxon>
        <taxon>Chlorophyta</taxon>
        <taxon>core chlorophytes</taxon>
        <taxon>Chlorophyceae</taxon>
        <taxon>CS clade</taxon>
        <taxon>Chlamydomonadales</taxon>
        <taxon>Volvocaceae</taxon>
        <taxon>Volvox</taxon>
    </lineage>
</organism>